<proteinExistence type="predicted"/>
<organism evidence="1 2">
    <name type="scientific">Elysia marginata</name>
    <dbReference type="NCBI Taxonomy" id="1093978"/>
    <lineage>
        <taxon>Eukaryota</taxon>
        <taxon>Metazoa</taxon>
        <taxon>Spiralia</taxon>
        <taxon>Lophotrochozoa</taxon>
        <taxon>Mollusca</taxon>
        <taxon>Gastropoda</taxon>
        <taxon>Heterobranchia</taxon>
        <taxon>Euthyneura</taxon>
        <taxon>Panpulmonata</taxon>
        <taxon>Sacoglossa</taxon>
        <taxon>Placobranchoidea</taxon>
        <taxon>Plakobranchidae</taxon>
        <taxon>Elysia</taxon>
    </lineage>
</organism>
<accession>A0AAV4EL07</accession>
<name>A0AAV4EL07_9GAST</name>
<protein>
    <submittedName>
        <fullName evidence="1">Uncharacterized protein</fullName>
    </submittedName>
</protein>
<gene>
    <name evidence="1" type="ORF">ElyMa_003565700</name>
</gene>
<keyword evidence="2" id="KW-1185">Reference proteome</keyword>
<evidence type="ECO:0000313" key="1">
    <source>
        <dbReference type="EMBL" id="GFR61778.1"/>
    </source>
</evidence>
<sequence>MTKRLSRNEPMADRLSIEILHSLTPFHADGRDTVTQASRDLLLGCIKFEPRIHKVFFPSFEAPAGLSLVEFGTFPIERLATVFVAEAISKVKDEYGFHATIEKSRVEEHLDEVYGSLQWKKLGFQLYTLLYPDVVKDPKTNVRLRDFLLNEGHVWAERLISHVSEPAWTRAVHQKMVRGLYSEEQYNRDMNALFVKLHLLDPQSVIPAYQYLLNQRALPAVNLELATRNYLEGPLDWTSIEHEVANAERKASTPVHASRMSLPSDLDVYYGVDVDEFIVTECRNLGLWAGSRPHNCKVVKAKDRCAIM</sequence>
<comment type="caution">
    <text evidence="1">The sequence shown here is derived from an EMBL/GenBank/DDBJ whole genome shotgun (WGS) entry which is preliminary data.</text>
</comment>
<evidence type="ECO:0000313" key="2">
    <source>
        <dbReference type="Proteomes" id="UP000762676"/>
    </source>
</evidence>
<dbReference type="Proteomes" id="UP000762676">
    <property type="component" value="Unassembled WGS sequence"/>
</dbReference>
<dbReference type="EMBL" id="BMAT01007302">
    <property type="protein sequence ID" value="GFR61778.1"/>
    <property type="molecule type" value="Genomic_DNA"/>
</dbReference>
<dbReference type="AlphaFoldDB" id="A0AAV4EL07"/>
<reference evidence="1 2" key="1">
    <citation type="journal article" date="2021" name="Elife">
        <title>Chloroplast acquisition without the gene transfer in kleptoplastic sea slugs, Plakobranchus ocellatus.</title>
        <authorList>
            <person name="Maeda T."/>
            <person name="Takahashi S."/>
            <person name="Yoshida T."/>
            <person name="Shimamura S."/>
            <person name="Takaki Y."/>
            <person name="Nagai Y."/>
            <person name="Toyoda A."/>
            <person name="Suzuki Y."/>
            <person name="Arimoto A."/>
            <person name="Ishii H."/>
            <person name="Satoh N."/>
            <person name="Nishiyama T."/>
            <person name="Hasebe M."/>
            <person name="Maruyama T."/>
            <person name="Minagawa J."/>
            <person name="Obokata J."/>
            <person name="Shigenobu S."/>
        </authorList>
    </citation>
    <scope>NUCLEOTIDE SEQUENCE [LARGE SCALE GENOMIC DNA]</scope>
</reference>